<dbReference type="Gene3D" id="3.40.190.10">
    <property type="entry name" value="Periplasmic binding protein-like II"/>
    <property type="match status" value="1"/>
</dbReference>
<keyword evidence="4" id="KW-1185">Reference proteome</keyword>
<feature type="chain" id="PRO_5047519183" evidence="1">
    <location>
        <begin position="27"/>
        <end position="310"/>
    </location>
</feature>
<dbReference type="Gene3D" id="3.40.190.120">
    <property type="entry name" value="Osmoprotection protein (prox), domain 2"/>
    <property type="match status" value="1"/>
</dbReference>
<feature type="domain" description="ABC-type glycine betaine transport system substrate-binding" evidence="2">
    <location>
        <begin position="45"/>
        <end position="305"/>
    </location>
</feature>
<gene>
    <name evidence="3" type="ORF">AHIS1636_04160</name>
</gene>
<dbReference type="EMBL" id="BRVS01000001">
    <property type="protein sequence ID" value="GLB65977.1"/>
    <property type="molecule type" value="Genomic_DNA"/>
</dbReference>
<comment type="caution">
    <text evidence="3">The sequence shown here is derived from an EMBL/GenBank/DDBJ whole genome shotgun (WGS) entry which is preliminary data.</text>
</comment>
<accession>A0ABQ5MPQ4</accession>
<evidence type="ECO:0000313" key="4">
    <source>
        <dbReference type="Proteomes" id="UP001209654"/>
    </source>
</evidence>
<protein>
    <submittedName>
        <fullName evidence="3">Amino acid ABC transporter, substrate binding protein</fullName>
    </submittedName>
</protein>
<name>A0ABQ5MPQ4_9MICC</name>
<dbReference type="PROSITE" id="PS51257">
    <property type="entry name" value="PROKAR_LIPOPROTEIN"/>
    <property type="match status" value="1"/>
</dbReference>
<evidence type="ECO:0000256" key="1">
    <source>
        <dbReference type="SAM" id="SignalP"/>
    </source>
</evidence>
<reference evidence="3 4" key="1">
    <citation type="journal article" date="2023" name="Int. J. Syst. Evol. Microbiol.">
        <title>Arthrobacter mangrovi sp. nov., an actinobacterium isolated from the rhizosphere of a mangrove.</title>
        <authorList>
            <person name="Hamada M."/>
            <person name="Saitou S."/>
            <person name="Enomoto N."/>
            <person name="Nanri K."/>
            <person name="Hidaka K."/>
            <person name="Miura T."/>
            <person name="Tamura T."/>
        </authorList>
    </citation>
    <scope>NUCLEOTIDE SEQUENCE [LARGE SCALE GENOMIC DNA]</scope>
    <source>
        <strain evidence="3 4">NBRC 112813</strain>
    </source>
</reference>
<evidence type="ECO:0000313" key="3">
    <source>
        <dbReference type="EMBL" id="GLB65977.1"/>
    </source>
</evidence>
<dbReference type="Pfam" id="PF04069">
    <property type="entry name" value="OpuAC"/>
    <property type="match status" value="1"/>
</dbReference>
<evidence type="ECO:0000259" key="2">
    <source>
        <dbReference type="Pfam" id="PF04069"/>
    </source>
</evidence>
<proteinExistence type="predicted"/>
<dbReference type="CDD" id="cd13606">
    <property type="entry name" value="PBP2_ProX_like"/>
    <property type="match status" value="1"/>
</dbReference>
<dbReference type="InterPro" id="IPR007210">
    <property type="entry name" value="ABC_Gly_betaine_transp_sub-bd"/>
</dbReference>
<organism evidence="3 4">
    <name type="scientific">Arthrobacter mangrovi</name>
    <dbReference type="NCBI Taxonomy" id="2966350"/>
    <lineage>
        <taxon>Bacteria</taxon>
        <taxon>Bacillati</taxon>
        <taxon>Actinomycetota</taxon>
        <taxon>Actinomycetes</taxon>
        <taxon>Micrococcales</taxon>
        <taxon>Micrococcaceae</taxon>
        <taxon>Arthrobacter</taxon>
    </lineage>
</organism>
<dbReference type="RefSeq" id="WP_264794135.1">
    <property type="nucleotide sequence ID" value="NZ_BRVS01000001.1"/>
</dbReference>
<dbReference type="SUPFAM" id="SSF53850">
    <property type="entry name" value="Periplasmic binding protein-like II"/>
    <property type="match status" value="1"/>
</dbReference>
<keyword evidence="1" id="KW-0732">Signal</keyword>
<dbReference type="Proteomes" id="UP001209654">
    <property type="component" value="Unassembled WGS sequence"/>
</dbReference>
<sequence length="310" mass="32203">MPNAFRLPAVLTTGLLLVLGMAGCNASPFEDGEASAGAGGSEAPLLVGSANFPESETLAEIYAGALNAGGVPAATKPRIGSREVYVRAVQDGSIDLVPDYSGNLLRYLDEGTSARGAEEVMKELPGKLPEGLAVLEPAAAEDKDSLVVTQQTAAKHGLESLEDLGRICDEIALGMPPEAQERPQGLPGLKAVYGCVPKEFVPFNDGGGALTLQALLDDRIQAANIFTTSPLIAANNLVALEDTKDLFAAQQVLPLISTGTVGGEAQDILNKVSQELTTEDLMQLNEKVSGDAKQNPKDAAAAWLQDKGLA</sequence>
<feature type="signal peptide" evidence="1">
    <location>
        <begin position="1"/>
        <end position="26"/>
    </location>
</feature>